<dbReference type="EMBL" id="RWJN01000041">
    <property type="protein sequence ID" value="TCD69468.1"/>
    <property type="molecule type" value="Genomic_DNA"/>
</dbReference>
<evidence type="ECO:0000259" key="3">
    <source>
        <dbReference type="PROSITE" id="PS51083"/>
    </source>
</evidence>
<dbReference type="PANTHER" id="PTHR15555">
    <property type="entry name" value="ZINC FINGER HIT DOMAIN CONTAINING PROTEIN 2 PROTEIN FON -RELATED"/>
    <property type="match status" value="1"/>
</dbReference>
<feature type="domain" description="HIT-type" evidence="3">
    <location>
        <begin position="25"/>
        <end position="58"/>
    </location>
</feature>
<feature type="compositionally biased region" description="Basic and acidic residues" evidence="2">
    <location>
        <begin position="417"/>
        <end position="427"/>
    </location>
</feature>
<dbReference type="Pfam" id="PF04438">
    <property type="entry name" value="zf-HIT"/>
    <property type="match status" value="1"/>
</dbReference>
<dbReference type="PANTHER" id="PTHR15555:SF0">
    <property type="entry name" value="ZINC FINGER HIT DOMAIN-CONTAINING PROTEIN 2"/>
    <property type="match status" value="1"/>
</dbReference>
<dbReference type="CDD" id="cd23024">
    <property type="entry name" value="zf-HIT_ZNHIT2-3"/>
    <property type="match status" value="1"/>
</dbReference>
<sequence length="427" mass="47383">MSDSQAGEASSPQVSVQDNLGTIPCNICRRQFSRYTCPRCNIPYCSLTCFRSESHSECSETFYKKELESQIKSEPSKSSDERRKMMELLQRFEEESAEDAAALEADEEDDDLANRLEVLDLEHASYDEIWSALSPAERDKFTKALGDPSGDLAQQLLSSEELEEDLIEPWWERHADDVAQERTAFPRTKQYGEPPPPLSVPPTMMNASAASSASSPSLLYNIAAILIAYAYTTRHFSTSPLSLLQDPDRQAARQTISQLVPFLIDKRFTPGTIAAESFTVLLRDASTLFRPHLVAQLPSETEDSTSNAAAAPNHVSRALNDISMLFQPPPQDASHTPGPKDTHVSHKLTFYAARILTTSTSVLRMLADEIAARASQVEREGLDAGKKAQDTKRSQLVIDDEVPRRDVRTQTGGSSDPVRRAFIEELS</sequence>
<dbReference type="AlphaFoldDB" id="A0A4R0RYQ9"/>
<evidence type="ECO:0000313" key="4">
    <source>
        <dbReference type="EMBL" id="TCD69468.1"/>
    </source>
</evidence>
<dbReference type="OrthoDB" id="18412at2759"/>
<reference evidence="4 5" key="1">
    <citation type="submission" date="2018-11" db="EMBL/GenBank/DDBJ databases">
        <title>Genome assembly of Steccherinum ochraceum LE-BIN_3174, the white-rot fungus of the Steccherinaceae family (The Residual Polyporoid clade, Polyporales, Basidiomycota).</title>
        <authorList>
            <person name="Fedorova T.V."/>
            <person name="Glazunova O.A."/>
            <person name="Landesman E.O."/>
            <person name="Moiseenko K.V."/>
            <person name="Psurtseva N.V."/>
            <person name="Savinova O.S."/>
            <person name="Shakhova N.V."/>
            <person name="Tyazhelova T.V."/>
            <person name="Vasina D.V."/>
        </authorList>
    </citation>
    <scope>NUCLEOTIDE SEQUENCE [LARGE SCALE GENOMIC DNA]</scope>
    <source>
        <strain evidence="4 5">LE-BIN_3174</strain>
    </source>
</reference>
<proteinExistence type="predicted"/>
<dbReference type="Proteomes" id="UP000292702">
    <property type="component" value="Unassembled WGS sequence"/>
</dbReference>
<feature type="compositionally biased region" description="Basic and acidic residues" evidence="2">
    <location>
        <begin position="377"/>
        <end position="393"/>
    </location>
</feature>
<evidence type="ECO:0000256" key="1">
    <source>
        <dbReference type="PROSITE-ProRule" id="PRU00453"/>
    </source>
</evidence>
<accession>A0A4R0RYQ9</accession>
<keyword evidence="1" id="KW-0479">Metal-binding</keyword>
<keyword evidence="1" id="KW-0862">Zinc</keyword>
<organism evidence="4 5">
    <name type="scientific">Steccherinum ochraceum</name>
    <dbReference type="NCBI Taxonomy" id="92696"/>
    <lineage>
        <taxon>Eukaryota</taxon>
        <taxon>Fungi</taxon>
        <taxon>Dikarya</taxon>
        <taxon>Basidiomycota</taxon>
        <taxon>Agaricomycotina</taxon>
        <taxon>Agaricomycetes</taxon>
        <taxon>Polyporales</taxon>
        <taxon>Steccherinaceae</taxon>
        <taxon>Steccherinum</taxon>
    </lineage>
</organism>
<dbReference type="InterPro" id="IPR039646">
    <property type="entry name" value="ZNHIT2"/>
</dbReference>
<dbReference type="SUPFAM" id="SSF144232">
    <property type="entry name" value="HIT/MYND zinc finger-like"/>
    <property type="match status" value="1"/>
</dbReference>
<name>A0A4R0RYQ9_9APHY</name>
<comment type="caution">
    <text evidence="4">The sequence shown here is derived from an EMBL/GenBank/DDBJ whole genome shotgun (WGS) entry which is preliminary data.</text>
</comment>
<gene>
    <name evidence="4" type="ORF">EIP91_007594</name>
</gene>
<dbReference type="Gene3D" id="3.30.60.190">
    <property type="match status" value="1"/>
</dbReference>
<protein>
    <recommendedName>
        <fullName evidence="3">HIT-type domain-containing protein</fullName>
    </recommendedName>
</protein>
<dbReference type="PROSITE" id="PS51083">
    <property type="entry name" value="ZF_HIT"/>
    <property type="match status" value="1"/>
</dbReference>
<dbReference type="GO" id="GO:0008270">
    <property type="term" value="F:zinc ion binding"/>
    <property type="evidence" value="ECO:0007669"/>
    <property type="project" value="UniProtKB-UniRule"/>
</dbReference>
<keyword evidence="5" id="KW-1185">Reference proteome</keyword>
<keyword evidence="1" id="KW-0863">Zinc-finger</keyword>
<dbReference type="InterPro" id="IPR007529">
    <property type="entry name" value="Znf_HIT"/>
</dbReference>
<evidence type="ECO:0000256" key="2">
    <source>
        <dbReference type="SAM" id="MobiDB-lite"/>
    </source>
</evidence>
<evidence type="ECO:0000313" key="5">
    <source>
        <dbReference type="Proteomes" id="UP000292702"/>
    </source>
</evidence>
<dbReference type="STRING" id="92696.A0A4R0RYQ9"/>
<feature type="region of interest" description="Disordered" evidence="2">
    <location>
        <begin position="377"/>
        <end position="427"/>
    </location>
</feature>